<sequence length="113" mass="11942">MVDDLGASCGPPQGCTSTSILRTCAQIPATKAKLTEEPTAGNISMSLSVAEVFNCVLDDGSVAVVLRLEDIIPDDEYAAVESELTGCVEPRTEVDKLMETAGSNEHRFKPLLG</sequence>
<gene>
    <name evidence="1" type="ORF">TCNE_LOCUS6286</name>
</gene>
<dbReference type="WBParaSite" id="TCNE_0000628601-mRNA-1">
    <property type="protein sequence ID" value="TCNE_0000628601-mRNA-1"/>
    <property type="gene ID" value="TCNE_0000628601"/>
</dbReference>
<accession>A0A183UCR6</accession>
<keyword evidence="2" id="KW-1185">Reference proteome</keyword>
<dbReference type="AlphaFoldDB" id="A0A183UCR6"/>
<name>A0A183UCR6_TOXCA</name>
<evidence type="ECO:0000313" key="3">
    <source>
        <dbReference type="WBParaSite" id="TCNE_0000628601-mRNA-1"/>
    </source>
</evidence>
<reference evidence="1 2" key="2">
    <citation type="submission" date="2018-11" db="EMBL/GenBank/DDBJ databases">
        <authorList>
            <consortium name="Pathogen Informatics"/>
        </authorList>
    </citation>
    <scope>NUCLEOTIDE SEQUENCE [LARGE SCALE GENOMIC DNA]</scope>
</reference>
<evidence type="ECO:0000313" key="2">
    <source>
        <dbReference type="Proteomes" id="UP000050794"/>
    </source>
</evidence>
<dbReference type="EMBL" id="UYWY01019466">
    <property type="protein sequence ID" value="VDM37592.1"/>
    <property type="molecule type" value="Genomic_DNA"/>
</dbReference>
<organism evidence="2 3">
    <name type="scientific">Toxocara canis</name>
    <name type="common">Canine roundworm</name>
    <dbReference type="NCBI Taxonomy" id="6265"/>
    <lineage>
        <taxon>Eukaryota</taxon>
        <taxon>Metazoa</taxon>
        <taxon>Ecdysozoa</taxon>
        <taxon>Nematoda</taxon>
        <taxon>Chromadorea</taxon>
        <taxon>Rhabditida</taxon>
        <taxon>Spirurina</taxon>
        <taxon>Ascaridomorpha</taxon>
        <taxon>Ascaridoidea</taxon>
        <taxon>Toxocaridae</taxon>
        <taxon>Toxocara</taxon>
    </lineage>
</organism>
<evidence type="ECO:0000313" key="1">
    <source>
        <dbReference type="EMBL" id="VDM37592.1"/>
    </source>
</evidence>
<protein>
    <submittedName>
        <fullName evidence="3">DUF104 domain-containing protein</fullName>
    </submittedName>
</protein>
<proteinExistence type="predicted"/>
<dbReference type="Proteomes" id="UP000050794">
    <property type="component" value="Unassembled WGS sequence"/>
</dbReference>
<reference evidence="3" key="1">
    <citation type="submission" date="2016-06" db="UniProtKB">
        <authorList>
            <consortium name="WormBaseParasite"/>
        </authorList>
    </citation>
    <scope>IDENTIFICATION</scope>
</reference>